<organism evidence="1 2">
    <name type="scientific">Trapa incisa</name>
    <dbReference type="NCBI Taxonomy" id="236973"/>
    <lineage>
        <taxon>Eukaryota</taxon>
        <taxon>Viridiplantae</taxon>
        <taxon>Streptophyta</taxon>
        <taxon>Embryophyta</taxon>
        <taxon>Tracheophyta</taxon>
        <taxon>Spermatophyta</taxon>
        <taxon>Magnoliopsida</taxon>
        <taxon>eudicotyledons</taxon>
        <taxon>Gunneridae</taxon>
        <taxon>Pentapetalae</taxon>
        <taxon>rosids</taxon>
        <taxon>malvids</taxon>
        <taxon>Myrtales</taxon>
        <taxon>Lythraceae</taxon>
        <taxon>Trapa</taxon>
    </lineage>
</organism>
<protein>
    <submittedName>
        <fullName evidence="1">Uncharacterized protein</fullName>
    </submittedName>
</protein>
<dbReference type="Proteomes" id="UP001345219">
    <property type="component" value="Chromosome 21"/>
</dbReference>
<keyword evidence="2" id="KW-1185">Reference proteome</keyword>
<reference evidence="1 2" key="1">
    <citation type="journal article" date="2023" name="Hortic Res">
        <title>Pangenome of water caltrop reveals structural variations and asymmetric subgenome divergence after allopolyploidization.</title>
        <authorList>
            <person name="Zhang X."/>
            <person name="Chen Y."/>
            <person name="Wang L."/>
            <person name="Yuan Y."/>
            <person name="Fang M."/>
            <person name="Shi L."/>
            <person name="Lu R."/>
            <person name="Comes H.P."/>
            <person name="Ma Y."/>
            <person name="Chen Y."/>
            <person name="Huang G."/>
            <person name="Zhou Y."/>
            <person name="Zheng Z."/>
            <person name="Qiu Y."/>
        </authorList>
    </citation>
    <scope>NUCLEOTIDE SEQUENCE [LARGE SCALE GENOMIC DNA]</scope>
    <source>
        <tissue evidence="1">Roots</tissue>
    </source>
</reference>
<evidence type="ECO:0000313" key="1">
    <source>
        <dbReference type="EMBL" id="KAK4749368.1"/>
    </source>
</evidence>
<gene>
    <name evidence="1" type="ORF">SAY87_026817</name>
</gene>
<evidence type="ECO:0000313" key="2">
    <source>
        <dbReference type="Proteomes" id="UP001345219"/>
    </source>
</evidence>
<sequence>MLKKLHKREGGSLLDVGSCVLSSLIQSILKNFAELDSRCMTKLQKLAPELVNNVVQSPSNIHAASSRLVSDDEKCKAKAQERQAAIMILLHIWTRTEVKFEPDTSFKDKDDMDDSSDVLEHKEIWDLEKVFKIPSVDNILGDANFGHLVQRWL</sequence>
<accession>A0AAN7GS37</accession>
<comment type="caution">
    <text evidence="1">The sequence shown here is derived from an EMBL/GenBank/DDBJ whole genome shotgun (WGS) entry which is preliminary data.</text>
</comment>
<name>A0AAN7GS37_9MYRT</name>
<dbReference type="EMBL" id="JAXIOK010000018">
    <property type="protein sequence ID" value="KAK4749368.1"/>
    <property type="molecule type" value="Genomic_DNA"/>
</dbReference>
<proteinExistence type="predicted"/>
<dbReference type="AlphaFoldDB" id="A0AAN7GS37"/>